<dbReference type="AlphaFoldDB" id="A0A0F9SP62"/>
<accession>A0A0F9SP62</accession>
<reference evidence="1" key="1">
    <citation type="journal article" date="2015" name="Nature">
        <title>Complex archaea that bridge the gap between prokaryotes and eukaryotes.</title>
        <authorList>
            <person name="Spang A."/>
            <person name="Saw J.H."/>
            <person name="Jorgensen S.L."/>
            <person name="Zaremba-Niedzwiedzka K."/>
            <person name="Martijn J."/>
            <person name="Lind A.E."/>
            <person name="van Eijk R."/>
            <person name="Schleper C."/>
            <person name="Guy L."/>
            <person name="Ettema T.J."/>
        </authorList>
    </citation>
    <scope>NUCLEOTIDE SEQUENCE</scope>
</reference>
<name>A0A0F9SP62_9ZZZZ</name>
<protein>
    <submittedName>
        <fullName evidence="1">Uncharacterized protein</fullName>
    </submittedName>
</protein>
<proteinExistence type="predicted"/>
<comment type="caution">
    <text evidence="1">The sequence shown here is derived from an EMBL/GenBank/DDBJ whole genome shotgun (WGS) entry which is preliminary data.</text>
</comment>
<sequence>MTKVRLATVKETGERYLVMRLHLPRDPADPAKVYCWGEVAKTKGRRTTHGPARLFLRDEVEVVEVEKTDELMHRLWMQYIRKLRAEGHDIEVHQTRAGNWHATDRTGRAAL</sequence>
<evidence type="ECO:0000313" key="1">
    <source>
        <dbReference type="EMBL" id="KKN38756.1"/>
    </source>
</evidence>
<gene>
    <name evidence="1" type="ORF">LCGC14_0750190</name>
</gene>
<organism evidence="1">
    <name type="scientific">marine sediment metagenome</name>
    <dbReference type="NCBI Taxonomy" id="412755"/>
    <lineage>
        <taxon>unclassified sequences</taxon>
        <taxon>metagenomes</taxon>
        <taxon>ecological metagenomes</taxon>
    </lineage>
</organism>
<dbReference type="EMBL" id="LAZR01001805">
    <property type="protein sequence ID" value="KKN38756.1"/>
    <property type="molecule type" value="Genomic_DNA"/>
</dbReference>